<keyword evidence="1" id="KW-0805">Transcription regulation</keyword>
<dbReference type="OrthoDB" id="9806334at2"/>
<dbReference type="InterPro" id="IPR001647">
    <property type="entry name" value="HTH_TetR"/>
</dbReference>
<evidence type="ECO:0000256" key="1">
    <source>
        <dbReference type="ARBA" id="ARBA00023015"/>
    </source>
</evidence>
<dbReference type="Proteomes" id="UP000280501">
    <property type="component" value="Unassembled WGS sequence"/>
</dbReference>
<dbReference type="InterPro" id="IPR041479">
    <property type="entry name" value="TetR_CgmR_C"/>
</dbReference>
<comment type="caution">
    <text evidence="6">The sequence shown here is derived from an EMBL/GenBank/DDBJ whole genome shotgun (WGS) entry which is preliminary data.</text>
</comment>
<dbReference type="AlphaFoldDB" id="A0A3N4YS06"/>
<dbReference type="Pfam" id="PF00440">
    <property type="entry name" value="TetR_N"/>
    <property type="match status" value="1"/>
</dbReference>
<evidence type="ECO:0000313" key="6">
    <source>
        <dbReference type="EMBL" id="RPF21330.1"/>
    </source>
</evidence>
<keyword evidence="2 4" id="KW-0238">DNA-binding</keyword>
<dbReference type="PROSITE" id="PS50977">
    <property type="entry name" value="HTH_TETR_2"/>
    <property type="match status" value="1"/>
</dbReference>
<dbReference type="SUPFAM" id="SSF46689">
    <property type="entry name" value="Homeodomain-like"/>
    <property type="match status" value="1"/>
</dbReference>
<evidence type="ECO:0000259" key="5">
    <source>
        <dbReference type="PROSITE" id="PS50977"/>
    </source>
</evidence>
<reference evidence="6 7" key="1">
    <citation type="submission" date="2018-11" db="EMBL/GenBank/DDBJ databases">
        <title>Sequencing the genomes of 1000 actinobacteria strains.</title>
        <authorList>
            <person name="Klenk H.-P."/>
        </authorList>
    </citation>
    <scope>NUCLEOTIDE SEQUENCE [LARGE SCALE GENOMIC DNA]</scope>
    <source>
        <strain evidence="6 7">DSM 15700</strain>
    </source>
</reference>
<feature type="domain" description="HTH tetR-type" evidence="5">
    <location>
        <begin position="11"/>
        <end position="70"/>
    </location>
</feature>
<dbReference type="Pfam" id="PF17937">
    <property type="entry name" value="TetR_C_28"/>
    <property type="match status" value="1"/>
</dbReference>
<keyword evidence="7" id="KW-1185">Reference proteome</keyword>
<dbReference type="PANTHER" id="PTHR30055">
    <property type="entry name" value="HTH-TYPE TRANSCRIPTIONAL REGULATOR RUTR"/>
    <property type="match status" value="1"/>
</dbReference>
<dbReference type="Gene3D" id="1.10.357.10">
    <property type="entry name" value="Tetracycline Repressor, domain 2"/>
    <property type="match status" value="1"/>
</dbReference>
<dbReference type="PANTHER" id="PTHR30055:SF234">
    <property type="entry name" value="HTH-TYPE TRANSCRIPTIONAL REGULATOR BETI"/>
    <property type="match status" value="1"/>
</dbReference>
<organism evidence="6 7">
    <name type="scientific">Myceligenerans xiligouense</name>
    <dbReference type="NCBI Taxonomy" id="253184"/>
    <lineage>
        <taxon>Bacteria</taxon>
        <taxon>Bacillati</taxon>
        <taxon>Actinomycetota</taxon>
        <taxon>Actinomycetes</taxon>
        <taxon>Micrococcales</taxon>
        <taxon>Promicromonosporaceae</taxon>
        <taxon>Myceligenerans</taxon>
    </lineage>
</organism>
<protein>
    <submittedName>
        <fullName evidence="6">TetR family transcriptional regulator</fullName>
    </submittedName>
</protein>
<dbReference type="GO" id="GO:0003700">
    <property type="term" value="F:DNA-binding transcription factor activity"/>
    <property type="evidence" value="ECO:0007669"/>
    <property type="project" value="TreeGrafter"/>
</dbReference>
<dbReference type="PRINTS" id="PR00455">
    <property type="entry name" value="HTHTETR"/>
</dbReference>
<dbReference type="InterPro" id="IPR009057">
    <property type="entry name" value="Homeodomain-like_sf"/>
</dbReference>
<accession>A0A3N4YS06</accession>
<evidence type="ECO:0000256" key="3">
    <source>
        <dbReference type="ARBA" id="ARBA00023163"/>
    </source>
</evidence>
<dbReference type="GO" id="GO:0000976">
    <property type="term" value="F:transcription cis-regulatory region binding"/>
    <property type="evidence" value="ECO:0007669"/>
    <property type="project" value="TreeGrafter"/>
</dbReference>
<proteinExistence type="predicted"/>
<gene>
    <name evidence="6" type="ORF">EDD34_1957</name>
</gene>
<dbReference type="EMBL" id="RKQZ01000001">
    <property type="protein sequence ID" value="RPF21330.1"/>
    <property type="molecule type" value="Genomic_DNA"/>
</dbReference>
<sequence length="193" mass="20739">MAGGRQTRNTERTRRAVLDAATQLILEKGTAVTLAEVASIAGVSKSGLIHHFGNRDQLVIAVVEDLFEKLRTAVLAHLDLSENYPGKMLRAYVRALFAASAEAVPARDLAWVSNWTGLRAIPAVAEVIDEHNAWWSEQFAMDGLSPELIQIVRRAAEGVAAAALQGEEDGASIATARRLLLDLATNGNFSAPL</sequence>
<dbReference type="RefSeq" id="WP_123814381.1">
    <property type="nucleotide sequence ID" value="NZ_RKQZ01000001.1"/>
</dbReference>
<name>A0A3N4YS06_9MICO</name>
<evidence type="ECO:0000256" key="2">
    <source>
        <dbReference type="ARBA" id="ARBA00023125"/>
    </source>
</evidence>
<evidence type="ECO:0000256" key="4">
    <source>
        <dbReference type="PROSITE-ProRule" id="PRU00335"/>
    </source>
</evidence>
<keyword evidence="3" id="KW-0804">Transcription</keyword>
<feature type="DNA-binding region" description="H-T-H motif" evidence="4">
    <location>
        <begin position="33"/>
        <end position="52"/>
    </location>
</feature>
<dbReference type="InterPro" id="IPR050109">
    <property type="entry name" value="HTH-type_TetR-like_transc_reg"/>
</dbReference>
<evidence type="ECO:0000313" key="7">
    <source>
        <dbReference type="Proteomes" id="UP000280501"/>
    </source>
</evidence>